<keyword evidence="1" id="KW-0614">Plasmid</keyword>
<name>A0A1J0LW87_THEBO</name>
<sequence length="66" mass="7155">MGAFQCLEASRAVGERRCLGLSVFTALFGDPDKKVGYMPLDARVRFQAVQNGEVDVAFRNTTVTGS</sequence>
<evidence type="ECO:0000313" key="2">
    <source>
        <dbReference type="Proteomes" id="UP000182993"/>
    </source>
</evidence>
<evidence type="ECO:0000313" key="1">
    <source>
        <dbReference type="EMBL" id="APD10448.1"/>
    </source>
</evidence>
<geneLocation type="plasmid" evidence="2">
    <name>ptb1</name>
</geneLocation>
<dbReference type="Proteomes" id="UP000182993">
    <property type="component" value="Plasmid pTB1"/>
</dbReference>
<dbReference type="KEGG" id="tbc:A0O31_02423"/>
<reference evidence="2" key="1">
    <citation type="submission" date="2016-06" db="EMBL/GenBank/DDBJ databases">
        <title>Whole genome sequencing of Thermus brockianus strain GE-1.</title>
        <authorList>
            <person name="Schaefers C."/>
            <person name="Blank S."/>
            <person name="Wiebusch S."/>
            <person name="Elleuche S."/>
            <person name="Antranikian G."/>
        </authorList>
    </citation>
    <scope>NUCLEOTIDE SEQUENCE [LARGE SCALE GENOMIC DNA]</scope>
    <source>
        <strain evidence="2">GE-1</strain>
        <plasmid evidence="2">ptb1</plasmid>
    </source>
</reference>
<gene>
    <name evidence="1" type="primary">yhdW</name>
    <name evidence="1" type="ORF">A0O31_02423</name>
</gene>
<proteinExistence type="predicted"/>
<dbReference type="EMBL" id="CP016313">
    <property type="protein sequence ID" value="APD10448.1"/>
    <property type="molecule type" value="Genomic_DNA"/>
</dbReference>
<accession>A0A1J0LW87</accession>
<dbReference type="Gene3D" id="3.40.190.10">
    <property type="entry name" value="Periplasmic binding protein-like II"/>
    <property type="match status" value="1"/>
</dbReference>
<dbReference type="AlphaFoldDB" id="A0A1J0LW87"/>
<organism evidence="1 2">
    <name type="scientific">Thermus brockianus</name>
    <dbReference type="NCBI Taxonomy" id="56956"/>
    <lineage>
        <taxon>Bacteria</taxon>
        <taxon>Thermotogati</taxon>
        <taxon>Deinococcota</taxon>
        <taxon>Deinococci</taxon>
        <taxon>Thermales</taxon>
        <taxon>Thermaceae</taxon>
        <taxon>Thermus</taxon>
    </lineage>
</organism>
<protein>
    <submittedName>
        <fullName evidence="1">Putative amino-acid ABC transporter-binding protein YhdW</fullName>
    </submittedName>
</protein>